<evidence type="ECO:0000259" key="2">
    <source>
        <dbReference type="Pfam" id="PF13581"/>
    </source>
</evidence>
<evidence type="ECO:0000313" key="4">
    <source>
        <dbReference type="Proteomes" id="UP001651690"/>
    </source>
</evidence>
<evidence type="ECO:0000313" key="3">
    <source>
        <dbReference type="EMBL" id="MCP9271881.1"/>
    </source>
</evidence>
<dbReference type="CDD" id="cd16936">
    <property type="entry name" value="HATPase_RsbW-like"/>
    <property type="match status" value="1"/>
</dbReference>
<keyword evidence="1" id="KW-0418">Kinase</keyword>
<keyword evidence="1" id="KW-0808">Transferase</keyword>
<sequence>MSITEPQAPTAQLGFHRVGAAAPATVVAWRSEFATWLHRQLDLDDERRSDVVLAVDEALSNAAEFAYAGTGGGDVTLSVSYTPCDSRLDIEVADGGEWRESDATAQSLSRGRGLMLMRALSDYFTLDRRTGGTRVLMSFEGCRGPEARSG</sequence>
<keyword evidence="3" id="KW-0547">Nucleotide-binding</keyword>
<reference evidence="3 4" key="1">
    <citation type="submission" date="2022-06" db="EMBL/GenBank/DDBJ databases">
        <title>Mycolicibacterium sp. CAU 1645 isolated from seawater.</title>
        <authorList>
            <person name="Kim W."/>
        </authorList>
    </citation>
    <scope>NUCLEOTIDE SEQUENCE [LARGE SCALE GENOMIC DNA]</scope>
    <source>
        <strain evidence="3 4">CAU 1645</strain>
    </source>
</reference>
<proteinExistence type="predicted"/>
<dbReference type="InterPro" id="IPR003594">
    <property type="entry name" value="HATPase_dom"/>
</dbReference>
<dbReference type="Proteomes" id="UP001651690">
    <property type="component" value="Unassembled WGS sequence"/>
</dbReference>
<dbReference type="GO" id="GO:0005524">
    <property type="term" value="F:ATP binding"/>
    <property type="evidence" value="ECO:0007669"/>
    <property type="project" value="UniProtKB-KW"/>
</dbReference>
<dbReference type="PANTHER" id="PTHR35526">
    <property type="entry name" value="ANTI-SIGMA-F FACTOR RSBW-RELATED"/>
    <property type="match status" value="1"/>
</dbReference>
<dbReference type="RefSeq" id="WP_255058984.1">
    <property type="nucleotide sequence ID" value="NZ_JANDBD010000002.1"/>
</dbReference>
<accession>A0ABT1LYC0</accession>
<dbReference type="InterPro" id="IPR050267">
    <property type="entry name" value="Anti-sigma-factor_SerPK"/>
</dbReference>
<name>A0ABT1LYC0_9MYCO</name>
<dbReference type="InterPro" id="IPR036890">
    <property type="entry name" value="HATPase_C_sf"/>
</dbReference>
<feature type="domain" description="Histidine kinase/HSP90-like ATPase" evidence="2">
    <location>
        <begin position="20"/>
        <end position="138"/>
    </location>
</feature>
<dbReference type="Gene3D" id="3.30.565.10">
    <property type="entry name" value="Histidine kinase-like ATPase, C-terminal domain"/>
    <property type="match status" value="1"/>
</dbReference>
<gene>
    <name evidence="3" type="ORF">NM203_06755</name>
</gene>
<keyword evidence="4" id="KW-1185">Reference proteome</keyword>
<dbReference type="EMBL" id="JANDBD010000002">
    <property type="protein sequence ID" value="MCP9271881.1"/>
    <property type="molecule type" value="Genomic_DNA"/>
</dbReference>
<dbReference type="Pfam" id="PF13581">
    <property type="entry name" value="HATPase_c_2"/>
    <property type="match status" value="1"/>
</dbReference>
<organism evidence="3 4">
    <name type="scientific">Mycolicibacterium arenosum</name>
    <dbReference type="NCBI Taxonomy" id="2952157"/>
    <lineage>
        <taxon>Bacteria</taxon>
        <taxon>Bacillati</taxon>
        <taxon>Actinomycetota</taxon>
        <taxon>Actinomycetes</taxon>
        <taxon>Mycobacteriales</taxon>
        <taxon>Mycobacteriaceae</taxon>
        <taxon>Mycolicibacterium</taxon>
    </lineage>
</organism>
<comment type="caution">
    <text evidence="3">The sequence shown here is derived from an EMBL/GenBank/DDBJ whole genome shotgun (WGS) entry which is preliminary data.</text>
</comment>
<protein>
    <submittedName>
        <fullName evidence="3">ATP-binding protein</fullName>
    </submittedName>
</protein>
<dbReference type="PANTHER" id="PTHR35526:SF3">
    <property type="entry name" value="ANTI-SIGMA-F FACTOR RSBW"/>
    <property type="match status" value="1"/>
</dbReference>
<dbReference type="SUPFAM" id="SSF55874">
    <property type="entry name" value="ATPase domain of HSP90 chaperone/DNA topoisomerase II/histidine kinase"/>
    <property type="match status" value="1"/>
</dbReference>
<evidence type="ECO:0000256" key="1">
    <source>
        <dbReference type="ARBA" id="ARBA00022527"/>
    </source>
</evidence>
<keyword evidence="1" id="KW-0723">Serine/threonine-protein kinase</keyword>
<keyword evidence="3" id="KW-0067">ATP-binding</keyword>